<keyword evidence="2" id="KW-0813">Transport</keyword>
<comment type="caution">
    <text evidence="10">The sequence shown here is derived from an EMBL/GenBank/DDBJ whole genome shotgun (WGS) entry which is preliminary data.</text>
</comment>
<evidence type="ECO:0000259" key="9">
    <source>
        <dbReference type="Pfam" id="PF00999"/>
    </source>
</evidence>
<keyword evidence="3" id="KW-0050">Antiport</keyword>
<dbReference type="Proteomes" id="UP001139157">
    <property type="component" value="Unassembled WGS sequence"/>
</dbReference>
<comment type="subcellular location">
    <subcellularLocation>
        <location evidence="1">Cell membrane</location>
        <topology evidence="1">Multi-pass membrane protein</topology>
    </subcellularLocation>
</comment>
<protein>
    <submittedName>
        <fullName evidence="10">Cation:proton antiporter</fullName>
    </submittedName>
</protein>
<keyword evidence="4 8" id="KW-0812">Transmembrane</keyword>
<dbReference type="GO" id="GO:0015297">
    <property type="term" value="F:antiporter activity"/>
    <property type="evidence" value="ECO:0007669"/>
    <property type="project" value="UniProtKB-KW"/>
</dbReference>
<sequence length="400" mass="42075">MLLSIVVVAVVVVIWALFAARIHQWRITAPIMVVCAGIAVGFSTRATVADRLDTEVALHIVEIILAVLLFVDATEVRGGPLGHDPRSALRVLFIALPLSLALAVGLGAWLLPGASWAVLLVIACVVVPTDFAPAASILRNKRIPRRVRDLLAVEGGYNDGIVSPVFLAALVLAGHRSQAQTLADALRTAVPSALAAVLVGLLVGFGLAWAMNAAERRGFSTEQSQRIALVAAPLLSYAVSVGVQGNGFVAAFVCGLVVNAIRRSPAYRRELELVDDIGFLLTIVMWFVFGGVAVYAIAQGVEWGMVVYCLAALSVVRVVPILLSLWGSRFTARERVLLGVLGPRGTTSIVFGLLAFNELGNADADTTVTAMVLTVLGSVVLHGIGSSATGLVGGIRQARR</sequence>
<dbReference type="EMBL" id="JAMRXG010000011">
    <property type="protein sequence ID" value="MCM6776803.1"/>
    <property type="molecule type" value="Genomic_DNA"/>
</dbReference>
<feature type="transmembrane region" description="Helical" evidence="8">
    <location>
        <begin position="273"/>
        <end position="297"/>
    </location>
</feature>
<evidence type="ECO:0000256" key="4">
    <source>
        <dbReference type="ARBA" id="ARBA00022692"/>
    </source>
</evidence>
<accession>A0A9X2EEK5</accession>
<keyword evidence="5 8" id="KW-1133">Transmembrane helix</keyword>
<evidence type="ECO:0000256" key="6">
    <source>
        <dbReference type="ARBA" id="ARBA00023065"/>
    </source>
</evidence>
<feature type="transmembrane region" description="Helical" evidence="8">
    <location>
        <begin position="88"/>
        <end position="110"/>
    </location>
</feature>
<feature type="transmembrane region" description="Helical" evidence="8">
    <location>
        <begin position="116"/>
        <end position="138"/>
    </location>
</feature>
<evidence type="ECO:0000256" key="3">
    <source>
        <dbReference type="ARBA" id="ARBA00022449"/>
    </source>
</evidence>
<keyword evidence="6" id="KW-0406">Ion transport</keyword>
<evidence type="ECO:0000256" key="2">
    <source>
        <dbReference type="ARBA" id="ARBA00022448"/>
    </source>
</evidence>
<evidence type="ECO:0000256" key="5">
    <source>
        <dbReference type="ARBA" id="ARBA00022989"/>
    </source>
</evidence>
<proteinExistence type="predicted"/>
<feature type="transmembrane region" description="Helical" evidence="8">
    <location>
        <begin position="56"/>
        <end position="76"/>
    </location>
</feature>
<evidence type="ECO:0000256" key="8">
    <source>
        <dbReference type="SAM" id="Phobius"/>
    </source>
</evidence>
<feature type="domain" description="Cation/H+ exchanger transmembrane" evidence="9">
    <location>
        <begin position="14"/>
        <end position="385"/>
    </location>
</feature>
<name>A0A9X2EEK5_9NOCA</name>
<feature type="transmembrane region" description="Helical" evidence="8">
    <location>
        <begin position="368"/>
        <end position="395"/>
    </location>
</feature>
<feature type="transmembrane region" description="Helical" evidence="8">
    <location>
        <begin position="336"/>
        <end position="356"/>
    </location>
</feature>
<dbReference type="RefSeq" id="WP_251915184.1">
    <property type="nucleotide sequence ID" value="NZ_JAMRXG010000011.1"/>
</dbReference>
<feature type="transmembrane region" description="Helical" evidence="8">
    <location>
        <begin position="193"/>
        <end position="214"/>
    </location>
</feature>
<evidence type="ECO:0000313" key="11">
    <source>
        <dbReference type="Proteomes" id="UP001139157"/>
    </source>
</evidence>
<keyword evidence="7 8" id="KW-0472">Membrane</keyword>
<keyword evidence="11" id="KW-1185">Reference proteome</keyword>
<evidence type="ECO:0000313" key="10">
    <source>
        <dbReference type="EMBL" id="MCM6776803.1"/>
    </source>
</evidence>
<feature type="transmembrane region" description="Helical" evidence="8">
    <location>
        <begin position="303"/>
        <end position="324"/>
    </location>
</feature>
<dbReference type="PANTHER" id="PTHR32507">
    <property type="entry name" value="NA(+)/H(+) ANTIPORTER 1"/>
    <property type="match status" value="1"/>
</dbReference>
<gene>
    <name evidence="10" type="ORF">NDR86_25265</name>
</gene>
<evidence type="ECO:0000256" key="1">
    <source>
        <dbReference type="ARBA" id="ARBA00004651"/>
    </source>
</evidence>
<feature type="transmembrane region" description="Helical" evidence="8">
    <location>
        <begin position="234"/>
        <end position="261"/>
    </location>
</feature>
<dbReference type="GO" id="GO:0005886">
    <property type="term" value="C:plasma membrane"/>
    <property type="evidence" value="ECO:0007669"/>
    <property type="project" value="UniProtKB-SubCell"/>
</dbReference>
<dbReference type="InterPro" id="IPR006153">
    <property type="entry name" value="Cation/H_exchanger_TM"/>
</dbReference>
<dbReference type="AlphaFoldDB" id="A0A9X2EEK5"/>
<reference evidence="10" key="1">
    <citation type="submission" date="2022-06" db="EMBL/GenBank/DDBJ databases">
        <title>Novel species in genus nocardia.</title>
        <authorList>
            <person name="Li F."/>
        </authorList>
    </citation>
    <scope>NUCLEOTIDE SEQUENCE</scope>
    <source>
        <strain evidence="10">CDC141</strain>
    </source>
</reference>
<evidence type="ECO:0000256" key="7">
    <source>
        <dbReference type="ARBA" id="ARBA00023136"/>
    </source>
</evidence>
<dbReference type="GO" id="GO:1902600">
    <property type="term" value="P:proton transmembrane transport"/>
    <property type="evidence" value="ECO:0007669"/>
    <property type="project" value="InterPro"/>
</dbReference>
<dbReference type="PANTHER" id="PTHR32507:SF8">
    <property type="entry name" value="CNH1P"/>
    <property type="match status" value="1"/>
</dbReference>
<dbReference type="Pfam" id="PF00999">
    <property type="entry name" value="Na_H_Exchanger"/>
    <property type="match status" value="1"/>
</dbReference>
<organism evidence="10 11">
    <name type="scientific">Nocardia pulmonis</name>
    <dbReference type="NCBI Taxonomy" id="2951408"/>
    <lineage>
        <taxon>Bacteria</taxon>
        <taxon>Bacillati</taxon>
        <taxon>Actinomycetota</taxon>
        <taxon>Actinomycetes</taxon>
        <taxon>Mycobacteriales</taxon>
        <taxon>Nocardiaceae</taxon>
        <taxon>Nocardia</taxon>
    </lineage>
</organism>